<dbReference type="GO" id="GO:0055002">
    <property type="term" value="P:striated muscle cell development"/>
    <property type="evidence" value="ECO:0007669"/>
    <property type="project" value="UniProtKB-ARBA"/>
</dbReference>
<dbReference type="InterPro" id="IPR013083">
    <property type="entry name" value="Znf_RING/FYVE/PHD"/>
</dbReference>
<dbReference type="GO" id="GO:0005789">
    <property type="term" value="C:endoplasmic reticulum membrane"/>
    <property type="evidence" value="ECO:0007669"/>
    <property type="project" value="UniProtKB-SubCell"/>
</dbReference>
<dbReference type="GO" id="GO:0000139">
    <property type="term" value="C:Golgi membrane"/>
    <property type="evidence" value="ECO:0007669"/>
    <property type="project" value="UniProtKB-SubCell"/>
</dbReference>
<dbReference type="PROSITE" id="PS50817">
    <property type="entry name" value="INTEIN_N_TER"/>
    <property type="match status" value="1"/>
</dbReference>
<keyword evidence="11 22" id="KW-0068">Autocatalytic cleavage</keyword>
<keyword evidence="10 22" id="KW-0378">Hydrolase</keyword>
<evidence type="ECO:0000256" key="17">
    <source>
        <dbReference type="ARBA" id="ARBA00023139"/>
    </source>
</evidence>
<comment type="subcellular location">
    <molecule>Protein hedgehog N-product</molecule>
    <subcellularLocation>
        <location evidence="22">Cell membrane</location>
        <topology evidence="22">Lipid-anchor</topology>
    </subcellularLocation>
</comment>
<dbReference type="SMART" id="SM00305">
    <property type="entry name" value="HintC"/>
    <property type="match status" value="1"/>
</dbReference>
<dbReference type="InterPro" id="IPR036844">
    <property type="entry name" value="Hint_dom_sf"/>
</dbReference>
<evidence type="ECO:0000256" key="7">
    <source>
        <dbReference type="ARBA" id="ARBA00022723"/>
    </source>
</evidence>
<dbReference type="OrthoDB" id="5212at2759"/>
<gene>
    <name evidence="28" type="ORF">OJAV_G00065450</name>
</gene>
<dbReference type="InterPro" id="IPR034732">
    <property type="entry name" value="EPHD"/>
</dbReference>
<dbReference type="PROSITE" id="PS50089">
    <property type="entry name" value="ZF_RING_2"/>
    <property type="match status" value="1"/>
</dbReference>
<keyword evidence="8 22" id="KW-0732">Signal</keyword>
<feature type="domain" description="RING-type" evidence="26">
    <location>
        <begin position="617"/>
        <end position="662"/>
    </location>
</feature>
<dbReference type="FunFam" id="3.30.1380.10:FF:000001">
    <property type="entry name" value="Indian hedgehog"/>
    <property type="match status" value="1"/>
</dbReference>
<evidence type="ECO:0000256" key="13">
    <source>
        <dbReference type="ARBA" id="ARBA00022833"/>
    </source>
</evidence>
<evidence type="ECO:0000259" key="26">
    <source>
        <dbReference type="PROSITE" id="PS50089"/>
    </source>
</evidence>
<feature type="signal peptide" evidence="24">
    <location>
        <begin position="1"/>
        <end position="26"/>
    </location>
</feature>
<keyword evidence="4 22" id="KW-1003">Cell membrane</keyword>
<dbReference type="GO" id="GO:0042063">
    <property type="term" value="P:gliogenesis"/>
    <property type="evidence" value="ECO:0007669"/>
    <property type="project" value="UniProtKB-ARBA"/>
</dbReference>
<dbReference type="GO" id="GO:0007417">
    <property type="term" value="P:central nervous system development"/>
    <property type="evidence" value="ECO:0007669"/>
    <property type="project" value="UniProtKB-ARBA"/>
</dbReference>
<dbReference type="GO" id="GO:0016740">
    <property type="term" value="F:transferase activity"/>
    <property type="evidence" value="ECO:0007669"/>
    <property type="project" value="UniProtKB-KW"/>
</dbReference>
<dbReference type="Gene3D" id="2.170.16.10">
    <property type="entry name" value="Hedgehog/Intein (Hint) domain"/>
    <property type="match status" value="1"/>
</dbReference>
<keyword evidence="12 22" id="KW-0256">Endoplasmic reticulum</keyword>
<evidence type="ECO:0000256" key="6">
    <source>
        <dbReference type="ARBA" id="ARBA00022679"/>
    </source>
</evidence>
<evidence type="ECO:0000313" key="29">
    <source>
        <dbReference type="Proteomes" id="UP000283210"/>
    </source>
</evidence>
<organism evidence="28 29">
    <name type="scientific">Oryzias javanicus</name>
    <name type="common">Javanese ricefish</name>
    <name type="synonym">Aplocheilus javanicus</name>
    <dbReference type="NCBI Taxonomy" id="123683"/>
    <lineage>
        <taxon>Eukaryota</taxon>
        <taxon>Metazoa</taxon>
        <taxon>Chordata</taxon>
        <taxon>Craniata</taxon>
        <taxon>Vertebrata</taxon>
        <taxon>Euteleostomi</taxon>
        <taxon>Actinopterygii</taxon>
        <taxon>Neopterygii</taxon>
        <taxon>Teleostei</taxon>
        <taxon>Neoteleostei</taxon>
        <taxon>Acanthomorphata</taxon>
        <taxon>Ovalentaria</taxon>
        <taxon>Atherinomorphae</taxon>
        <taxon>Beloniformes</taxon>
        <taxon>Adrianichthyidae</taxon>
        <taxon>Oryziinae</taxon>
        <taxon>Oryzias</taxon>
    </lineage>
</organism>
<evidence type="ECO:0000256" key="15">
    <source>
        <dbReference type="ARBA" id="ARBA00023034"/>
    </source>
</evidence>
<proteinExistence type="inferred from homology"/>
<dbReference type="InterPro" id="IPR006141">
    <property type="entry name" value="Intein_N"/>
</dbReference>
<keyword evidence="5 22" id="KW-0645">Protease</keyword>
<dbReference type="InterPro" id="IPR011011">
    <property type="entry name" value="Znf_FYVE_PHD"/>
</dbReference>
<evidence type="ECO:0000256" key="9">
    <source>
        <dbReference type="ARBA" id="ARBA00022771"/>
    </source>
</evidence>
<comment type="subcellular location">
    <subcellularLocation>
        <location evidence="1">Endoplasmic reticulum membrane</location>
    </subcellularLocation>
</comment>
<evidence type="ECO:0000256" key="21">
    <source>
        <dbReference type="PROSITE-ProRule" id="PRU00175"/>
    </source>
</evidence>
<dbReference type="SUPFAM" id="SSF57903">
    <property type="entry name" value="FYVE/PHD zinc finger"/>
    <property type="match status" value="2"/>
</dbReference>
<comment type="subcellular location">
    <molecule>Sonic hedgehog protein</molecule>
    <subcellularLocation>
        <location evidence="22">Endoplasmic reticulum membrane</location>
    </subcellularLocation>
    <subcellularLocation>
        <location evidence="22">Golgi apparatus membrane</location>
    </subcellularLocation>
</comment>
<keyword evidence="3 22" id="KW-0217">Developmental protein</keyword>
<dbReference type="FunFam" id="3.30.40.10:FF:000095">
    <property type="entry name" value="Histone-lysine N-methyltransferase 2C"/>
    <property type="match status" value="1"/>
</dbReference>
<keyword evidence="18" id="KW-0449">Lipoprotein</keyword>
<dbReference type="InterPro" id="IPR003586">
    <property type="entry name" value="Hint_dom_C"/>
</dbReference>
<dbReference type="Pfam" id="PF01079">
    <property type="entry name" value="Hint"/>
    <property type="match status" value="1"/>
</dbReference>
<dbReference type="InterPro" id="IPR001965">
    <property type="entry name" value="Znf_PHD"/>
</dbReference>
<evidence type="ECO:0000256" key="22">
    <source>
        <dbReference type="RuleBase" id="RU280812"/>
    </source>
</evidence>
<evidence type="ECO:0000256" key="8">
    <source>
        <dbReference type="ARBA" id="ARBA00022729"/>
    </source>
</evidence>
<comment type="subunit">
    <text evidence="19">Multimer.</text>
</comment>
<dbReference type="GO" id="GO:0001708">
    <property type="term" value="P:cell fate specification"/>
    <property type="evidence" value="ECO:0007669"/>
    <property type="project" value="TreeGrafter"/>
</dbReference>
<sequence>MKQFWWARPVQLCLLAVWTCVWLVQGCGPGPGYGIRSRPRRLTAMHYKQFFPNFSENNLGASGRAEGKITRDSERFNELVCNYNPDIVFKDEENTDADRLMTKRCKDCLNRLAIAVMNQWPGVHLRVTEAWDEDGHHPQGSLHYEGRAVDITTDDRETDKYGLLAQLAVEAGFDWVHYESKYHIHCSVKADHSVAVERGGCFPGWARVTLAGGKQKSLSSLAPGDRVMALSETGQVVYTPVLSFLHQDRESLSTFLSLETKEGYTLVLTPHHLVFLAPDCGRHISEYQARFASRAKTGDCVLIRTADSQTQPSPIVSVTVAESVGVYAPLTEAGTLFVDRVLVSSYALPPDAVQPLDTERWSSVRDHPQFWTLWGSLVFADARGDDTVFVRSLSQRSKQVQGMDEQKSNCEENDSEPAADDSASAKQPVIPEELSKGSAAHDESDVSSASSLESIRVCALCNCLERSLHGQRELRYFELPFERPAHKRSASQLPKPGNDDLSSIGFSDSPCLRALLDDSGGCWVHHWCAAWSEGVNQTENEELENVDKAIISGTQQICEYCKRFGATIRCHIEGCTRFYHFPCSAASGSFQSMKELLLLCPEHINKAEELAGEDSWCAVCDSAGDLTDLLFCTGCGLHYHATCLDTGATPILRAGWQCPECKVCQTCRQPGEDSKMLVCDSCEKGCHTFCLQPAMDSVPTDRWKCRSCRVCMECVVFVGCKSDNPSVSLQCCSLCHRWMHSECSSLTESSDAKAVCLLCKEDQQPVAKTCLMEVQTSEETTIQTGADTVTEKVEDLVKVKLE</sequence>
<evidence type="ECO:0000313" key="28">
    <source>
        <dbReference type="EMBL" id="RVE70562.1"/>
    </source>
</evidence>
<dbReference type="InterPro" id="IPR050387">
    <property type="entry name" value="Hedgehog_Signaling"/>
</dbReference>
<evidence type="ECO:0000256" key="18">
    <source>
        <dbReference type="ARBA" id="ARBA00023288"/>
    </source>
</evidence>
<accession>A0A3S2PAI8</accession>
<dbReference type="InterPro" id="IPR019787">
    <property type="entry name" value="Znf_PHD-finger"/>
</dbReference>
<evidence type="ECO:0000256" key="3">
    <source>
        <dbReference type="ARBA" id="ARBA00022473"/>
    </source>
</evidence>
<keyword evidence="6" id="KW-0808">Transferase</keyword>
<keyword evidence="29" id="KW-1185">Reference proteome</keyword>
<dbReference type="CDD" id="cd00081">
    <property type="entry name" value="Hint"/>
    <property type="match status" value="1"/>
</dbReference>
<name>A0A3S2PAI8_ORYJA</name>
<keyword evidence="16 22" id="KW-0472">Membrane</keyword>
<evidence type="ECO:0000256" key="14">
    <source>
        <dbReference type="ARBA" id="ARBA00022837"/>
    </source>
</evidence>
<keyword evidence="13" id="KW-0862">Zinc</keyword>
<feature type="region of interest" description="Disordered" evidence="23">
    <location>
        <begin position="395"/>
        <end position="428"/>
    </location>
</feature>
<evidence type="ECO:0000256" key="24">
    <source>
        <dbReference type="SAM" id="SignalP"/>
    </source>
</evidence>
<dbReference type="InterPro" id="IPR001767">
    <property type="entry name" value="Hedgehog_Hint"/>
</dbReference>
<dbReference type="CDD" id="cd15509">
    <property type="entry name" value="PHD1_KMT2C_like"/>
    <property type="match status" value="1"/>
</dbReference>
<evidence type="ECO:0000256" key="1">
    <source>
        <dbReference type="ARBA" id="ARBA00004586"/>
    </source>
</evidence>
<evidence type="ECO:0000256" key="23">
    <source>
        <dbReference type="SAM" id="MobiDB-lite"/>
    </source>
</evidence>
<dbReference type="GO" id="GO:0005113">
    <property type="term" value="F:patched binding"/>
    <property type="evidence" value="ECO:0007669"/>
    <property type="project" value="TreeGrafter"/>
</dbReference>
<keyword evidence="9 21" id="KW-0863">Zinc-finger</keyword>
<evidence type="ECO:0000256" key="19">
    <source>
        <dbReference type="ARBA" id="ARBA00034131"/>
    </source>
</evidence>
<dbReference type="Pfam" id="PF00628">
    <property type="entry name" value="PHD"/>
    <property type="match status" value="2"/>
</dbReference>
<feature type="domain" description="PHD-type" evidence="27">
    <location>
        <begin position="500"/>
        <end position="604"/>
    </location>
</feature>
<dbReference type="SMART" id="SM00249">
    <property type="entry name" value="PHD"/>
    <property type="match status" value="4"/>
</dbReference>
<evidence type="ECO:0000256" key="5">
    <source>
        <dbReference type="ARBA" id="ARBA00022670"/>
    </source>
</evidence>
<comment type="function">
    <molecule>Protein hedgehog</molecule>
    <text evidence="22">The C-terminal part of the hedgehog protein precursor displays an autoproteolysis activity that results in the cleavage of the full-length protein into two parts (N-product and C-product). In addition, the C-terminal part displays a cholesterol transferase activity that results by the covalent attachment of a cholesterol moiety to the C-terminal of the newly generated N-product.</text>
</comment>
<feature type="domain" description="PHD-type" evidence="25">
    <location>
        <begin position="661"/>
        <end position="711"/>
    </location>
</feature>
<comment type="function">
    <molecule>Protein hedgehog N-product</molecule>
    <text evidence="22">The dually lipidated hedgehog protein N-product is a morphogen which is essential for a variety of patterning events during development.</text>
</comment>
<dbReference type="GO" id="GO:0007267">
    <property type="term" value="P:cell-cell signaling"/>
    <property type="evidence" value="ECO:0007669"/>
    <property type="project" value="InterPro"/>
</dbReference>
<dbReference type="InterPro" id="IPR000320">
    <property type="entry name" value="Hedgehog_signalling_dom"/>
</dbReference>
<dbReference type="GO" id="GO:0016540">
    <property type="term" value="P:protein autoprocessing"/>
    <property type="evidence" value="ECO:0007669"/>
    <property type="project" value="InterPro"/>
</dbReference>
<dbReference type="GO" id="GO:0007224">
    <property type="term" value="P:smoothened signaling pathway"/>
    <property type="evidence" value="ECO:0007669"/>
    <property type="project" value="TreeGrafter"/>
</dbReference>
<dbReference type="PANTHER" id="PTHR11889:SF84">
    <property type="entry name" value="HEDGEHOG PROTEIN"/>
    <property type="match status" value="1"/>
</dbReference>
<dbReference type="Proteomes" id="UP000283210">
    <property type="component" value="Chromosome 7"/>
</dbReference>
<dbReference type="EMBL" id="CM012443">
    <property type="protein sequence ID" value="RVE70562.1"/>
    <property type="molecule type" value="Genomic_DNA"/>
</dbReference>
<dbReference type="PANTHER" id="PTHR11889">
    <property type="entry name" value="HEDGEHOG"/>
    <property type="match status" value="1"/>
</dbReference>
<keyword evidence="7" id="KW-0479">Metal-binding</keyword>
<evidence type="ECO:0000256" key="4">
    <source>
        <dbReference type="ARBA" id="ARBA00022475"/>
    </source>
</evidence>
<dbReference type="Gene3D" id="3.30.1380.10">
    <property type="match status" value="1"/>
</dbReference>
<dbReference type="Gene3D" id="3.30.40.10">
    <property type="entry name" value="Zinc/RING finger domain, C3HC4 (zinc finger)"/>
    <property type="match status" value="3"/>
</dbReference>
<reference evidence="28 29" key="1">
    <citation type="submission" date="2018-11" db="EMBL/GenBank/DDBJ databases">
        <authorList>
            <person name="Lopez-Roques C."/>
            <person name="Donnadieu C."/>
            <person name="Bouchez O."/>
            <person name="Klopp C."/>
            <person name="Cabau C."/>
            <person name="Zahm M."/>
        </authorList>
    </citation>
    <scope>NUCLEOTIDE SEQUENCE [LARGE SCALE GENOMIC DNA]</scope>
    <source>
        <strain evidence="28">RS831</strain>
        <tissue evidence="28">Whole body</tissue>
    </source>
</reference>
<keyword evidence="15 22" id="KW-0333">Golgi apparatus</keyword>
<protein>
    <recommendedName>
        <fullName evidence="22">Hedgehog protein</fullName>
    </recommendedName>
</protein>
<dbReference type="FunFam" id="2.170.16.10:FF:000001">
    <property type="entry name" value="Indian hedgehog"/>
    <property type="match status" value="1"/>
</dbReference>
<evidence type="ECO:0000256" key="11">
    <source>
        <dbReference type="ARBA" id="ARBA00022813"/>
    </source>
</evidence>
<dbReference type="SMART" id="SM00306">
    <property type="entry name" value="HintN"/>
    <property type="match status" value="1"/>
</dbReference>
<comment type="catalytic activity">
    <reaction evidence="20">
        <text>glycyl-L-cysteinyl-[protein] + cholesterol + H(+) = [protein]-C-terminal glycyl cholesterol ester + N-terminal L-cysteinyl-[protein]</text>
        <dbReference type="Rhea" id="RHEA:59504"/>
        <dbReference type="Rhea" id="RHEA-COMP:12707"/>
        <dbReference type="Rhea" id="RHEA-COMP:15369"/>
        <dbReference type="Rhea" id="RHEA-COMP:15374"/>
        <dbReference type="ChEBI" id="CHEBI:15378"/>
        <dbReference type="ChEBI" id="CHEBI:16113"/>
        <dbReference type="ChEBI" id="CHEBI:65250"/>
        <dbReference type="ChEBI" id="CHEBI:143135"/>
        <dbReference type="ChEBI" id="CHEBI:143140"/>
    </reaction>
    <physiologicalReaction direction="left-to-right" evidence="20">
        <dbReference type="Rhea" id="RHEA:59505"/>
    </physiologicalReaction>
</comment>
<dbReference type="InterPro" id="IPR009045">
    <property type="entry name" value="Zn_M74/Hedgehog-like"/>
</dbReference>
<dbReference type="FunFam" id="3.30.40.10:FF:000080">
    <property type="entry name" value="Histone-lysine N-methyltransferase 2C"/>
    <property type="match status" value="1"/>
</dbReference>
<dbReference type="PROSITE" id="PS51257">
    <property type="entry name" value="PROKAR_LIPOPROTEIN"/>
    <property type="match status" value="1"/>
</dbReference>
<dbReference type="PROSITE" id="PS51805">
    <property type="entry name" value="EPHD"/>
    <property type="match status" value="1"/>
</dbReference>
<evidence type="ECO:0000256" key="20">
    <source>
        <dbReference type="ARBA" id="ARBA00048589"/>
    </source>
</evidence>
<dbReference type="GO" id="GO:0010468">
    <property type="term" value="P:regulation of gene expression"/>
    <property type="evidence" value="ECO:0007669"/>
    <property type="project" value="TreeGrafter"/>
</dbReference>
<dbReference type="PRINTS" id="PR00632">
    <property type="entry name" value="SONICHHOG"/>
</dbReference>
<dbReference type="PROSITE" id="PS50016">
    <property type="entry name" value="ZF_PHD_2"/>
    <property type="match status" value="2"/>
</dbReference>
<keyword evidence="17" id="KW-0564">Palmitate</keyword>
<evidence type="ECO:0000256" key="12">
    <source>
        <dbReference type="ARBA" id="ARBA00022824"/>
    </source>
</evidence>
<evidence type="ECO:0000259" key="25">
    <source>
        <dbReference type="PROSITE" id="PS50016"/>
    </source>
</evidence>
<dbReference type="GO" id="GO:0008270">
    <property type="term" value="F:zinc ion binding"/>
    <property type="evidence" value="ECO:0007669"/>
    <property type="project" value="UniProtKB-KW"/>
</dbReference>
<dbReference type="SUPFAM" id="SSF55166">
    <property type="entry name" value="Hedgehog/DD-peptidase"/>
    <property type="match status" value="1"/>
</dbReference>
<dbReference type="Pfam" id="PF13771">
    <property type="entry name" value="zf-HC5HC2H"/>
    <property type="match status" value="1"/>
</dbReference>
<evidence type="ECO:0000256" key="16">
    <source>
        <dbReference type="ARBA" id="ARBA00023136"/>
    </source>
</evidence>
<dbReference type="GO" id="GO:0008233">
    <property type="term" value="F:peptidase activity"/>
    <property type="evidence" value="ECO:0007669"/>
    <property type="project" value="UniProtKB-UniRule"/>
</dbReference>
<feature type="chain" id="PRO_5018711580" description="Hedgehog protein" evidence="24">
    <location>
        <begin position="27"/>
        <end position="802"/>
    </location>
</feature>
<comment type="similarity">
    <text evidence="2 22">Belongs to the hedgehog family.</text>
</comment>
<dbReference type="AlphaFoldDB" id="A0A3S2PAI8"/>
<evidence type="ECO:0000256" key="10">
    <source>
        <dbReference type="ARBA" id="ARBA00022801"/>
    </source>
</evidence>
<keyword evidence="14" id="KW-0106">Calcium</keyword>
<dbReference type="InterPro" id="IPR001657">
    <property type="entry name" value="Hedgehog"/>
</dbReference>
<feature type="domain" description="PHD-type" evidence="25">
    <location>
        <begin position="614"/>
        <end position="664"/>
    </location>
</feature>
<dbReference type="InterPro" id="IPR001841">
    <property type="entry name" value="Znf_RING"/>
</dbReference>
<dbReference type="GO" id="GO:0005886">
    <property type="term" value="C:plasma membrane"/>
    <property type="evidence" value="ECO:0007669"/>
    <property type="project" value="UniProtKB-SubCell"/>
</dbReference>
<dbReference type="Pfam" id="PF01085">
    <property type="entry name" value="HH_signal"/>
    <property type="match status" value="1"/>
</dbReference>
<dbReference type="SUPFAM" id="SSF51294">
    <property type="entry name" value="Hedgehog/intein (Hint) domain"/>
    <property type="match status" value="1"/>
</dbReference>
<dbReference type="InterPro" id="IPR003587">
    <property type="entry name" value="Hint_dom_N"/>
</dbReference>
<evidence type="ECO:0000256" key="2">
    <source>
        <dbReference type="ARBA" id="ARBA00010649"/>
    </source>
</evidence>
<evidence type="ECO:0000259" key="27">
    <source>
        <dbReference type="PROSITE" id="PS51805"/>
    </source>
</evidence>
<reference evidence="28 29" key="2">
    <citation type="submission" date="2019-01" db="EMBL/GenBank/DDBJ databases">
        <title>A chromosome length genome reference of the Java medaka (oryzias javanicus).</title>
        <authorList>
            <person name="Herpin A."/>
            <person name="Takehana Y."/>
            <person name="Naruse K."/>
            <person name="Ansai S."/>
            <person name="Kawaguchi M."/>
        </authorList>
    </citation>
    <scope>NUCLEOTIDE SEQUENCE [LARGE SCALE GENOMIC DNA]</scope>
    <source>
        <strain evidence="28">RS831</strain>
        <tissue evidence="28">Whole body</tissue>
    </source>
</reference>
<dbReference type="GO" id="GO:0016539">
    <property type="term" value="P:intein-mediated protein splicing"/>
    <property type="evidence" value="ECO:0007669"/>
    <property type="project" value="InterPro"/>
</dbReference>
<dbReference type="GO" id="GO:0005615">
    <property type="term" value="C:extracellular space"/>
    <property type="evidence" value="ECO:0007669"/>
    <property type="project" value="TreeGrafter"/>
</dbReference>
<dbReference type="GO" id="GO:0005509">
    <property type="term" value="F:calcium ion binding"/>
    <property type="evidence" value="ECO:0007669"/>
    <property type="project" value="TreeGrafter"/>
</dbReference>